<evidence type="ECO:0000256" key="2">
    <source>
        <dbReference type="ARBA" id="ARBA00023125"/>
    </source>
</evidence>
<keyword evidence="4" id="KW-0539">Nucleus</keyword>
<dbReference type="InterPro" id="IPR036864">
    <property type="entry name" value="Zn2-C6_fun-type_DNA-bd_sf"/>
</dbReference>
<dbReference type="PROSITE" id="PS50048">
    <property type="entry name" value="ZN2_CY6_FUNGAL_2"/>
    <property type="match status" value="1"/>
</dbReference>
<dbReference type="GO" id="GO:0001228">
    <property type="term" value="F:DNA-binding transcription activator activity, RNA polymerase II-specific"/>
    <property type="evidence" value="ECO:0007669"/>
    <property type="project" value="TreeGrafter"/>
</dbReference>
<dbReference type="Pfam" id="PF00172">
    <property type="entry name" value="Zn_clus"/>
    <property type="match status" value="1"/>
</dbReference>
<sequence length="426" mass="46584">MPPASQRRFHRKSRHGCVQCKKNRTKCDEQRPTCGRCDRIGKHCSLDSPDSGLVIIEENSRLEGKAASASKSLVLTTSSPSQPGSPSISIRSAGSRASPIHSITPLLQFTTLERDRLRLMHHYDRFTSETVADLVLPTPEGVDIMRYYVPELAFEHDFLLHGILALSSLHLALLSLDNADTQGLERHSSLATYHHGCAIQIFNHNLANSADHNIDALFLFSSLVVMCSLGFQRVTQGSREKSLAQIVEMLNLLRGTGTIAKSGFDKLVQGRLSPLFGQMNRALAGGPGELSECAETVLSNLLDRALKTASPQRELYIDALAALRLNLEFASAVSIPHRAPISTFPVISPAGFFQLVAAGDSLALALVANYGIILHWLRGNIWLGEWGKQTSGTIKTALSPEWEDCLLDLREADWKYGGSGQLLAAR</sequence>
<dbReference type="STRING" id="91928.A0A0D2B926"/>
<dbReference type="PANTHER" id="PTHR47784:SF5">
    <property type="entry name" value="STEROL UPTAKE CONTROL PROTEIN 2"/>
    <property type="match status" value="1"/>
</dbReference>
<dbReference type="Proteomes" id="UP000053328">
    <property type="component" value="Unassembled WGS sequence"/>
</dbReference>
<dbReference type="RefSeq" id="XP_016235624.1">
    <property type="nucleotide sequence ID" value="XM_016379797.1"/>
</dbReference>
<evidence type="ECO:0000313" key="8">
    <source>
        <dbReference type="Proteomes" id="UP000053328"/>
    </source>
</evidence>
<keyword evidence="2" id="KW-0238">DNA-binding</keyword>
<dbReference type="VEuPathDB" id="FungiDB:PV08_05454"/>
<evidence type="ECO:0000313" key="7">
    <source>
        <dbReference type="EMBL" id="KIW15408.1"/>
    </source>
</evidence>
<accession>A0A0D2B926</accession>
<dbReference type="GO" id="GO:0008270">
    <property type="term" value="F:zinc ion binding"/>
    <property type="evidence" value="ECO:0007669"/>
    <property type="project" value="InterPro"/>
</dbReference>
<keyword evidence="1" id="KW-0805">Transcription regulation</keyword>
<dbReference type="SUPFAM" id="SSF57701">
    <property type="entry name" value="Zn2/Cys6 DNA-binding domain"/>
    <property type="match status" value="1"/>
</dbReference>
<proteinExistence type="predicted"/>
<feature type="compositionally biased region" description="Low complexity" evidence="5">
    <location>
        <begin position="78"/>
        <end position="96"/>
    </location>
</feature>
<protein>
    <recommendedName>
        <fullName evidence="6">Zn(2)-C6 fungal-type domain-containing protein</fullName>
    </recommendedName>
</protein>
<dbReference type="InterPro" id="IPR053157">
    <property type="entry name" value="Sterol_Uptake_Regulator"/>
</dbReference>
<dbReference type="AlphaFoldDB" id="A0A0D2B926"/>
<evidence type="ECO:0000256" key="3">
    <source>
        <dbReference type="ARBA" id="ARBA00023163"/>
    </source>
</evidence>
<keyword evidence="8" id="KW-1185">Reference proteome</keyword>
<feature type="region of interest" description="Disordered" evidence="5">
    <location>
        <begin position="73"/>
        <end position="96"/>
    </location>
</feature>
<dbReference type="EMBL" id="KN847495">
    <property type="protein sequence ID" value="KIW15408.1"/>
    <property type="molecule type" value="Genomic_DNA"/>
</dbReference>
<dbReference type="CDD" id="cd00067">
    <property type="entry name" value="GAL4"/>
    <property type="match status" value="1"/>
</dbReference>
<gene>
    <name evidence="7" type="ORF">PV08_05454</name>
</gene>
<dbReference type="InterPro" id="IPR001138">
    <property type="entry name" value="Zn2Cys6_DnaBD"/>
</dbReference>
<evidence type="ECO:0000259" key="6">
    <source>
        <dbReference type="PROSITE" id="PS50048"/>
    </source>
</evidence>
<feature type="domain" description="Zn(2)-C6 fungal-type" evidence="6">
    <location>
        <begin position="16"/>
        <end position="46"/>
    </location>
</feature>
<evidence type="ECO:0000256" key="1">
    <source>
        <dbReference type="ARBA" id="ARBA00023015"/>
    </source>
</evidence>
<dbReference type="Gene3D" id="4.10.240.10">
    <property type="entry name" value="Zn(2)-C6 fungal-type DNA-binding domain"/>
    <property type="match status" value="1"/>
</dbReference>
<dbReference type="OrthoDB" id="4937900at2759"/>
<evidence type="ECO:0000256" key="4">
    <source>
        <dbReference type="ARBA" id="ARBA00023242"/>
    </source>
</evidence>
<dbReference type="SMART" id="SM00066">
    <property type="entry name" value="GAL4"/>
    <property type="match status" value="1"/>
</dbReference>
<dbReference type="HOGENOM" id="CLU_024934_5_2_1"/>
<dbReference type="GeneID" id="27332537"/>
<evidence type="ECO:0000256" key="5">
    <source>
        <dbReference type="SAM" id="MobiDB-lite"/>
    </source>
</evidence>
<dbReference type="PANTHER" id="PTHR47784">
    <property type="entry name" value="STEROL UPTAKE CONTROL PROTEIN 2"/>
    <property type="match status" value="1"/>
</dbReference>
<organism evidence="7 8">
    <name type="scientific">Exophiala spinifera</name>
    <dbReference type="NCBI Taxonomy" id="91928"/>
    <lineage>
        <taxon>Eukaryota</taxon>
        <taxon>Fungi</taxon>
        <taxon>Dikarya</taxon>
        <taxon>Ascomycota</taxon>
        <taxon>Pezizomycotina</taxon>
        <taxon>Eurotiomycetes</taxon>
        <taxon>Chaetothyriomycetidae</taxon>
        <taxon>Chaetothyriales</taxon>
        <taxon>Herpotrichiellaceae</taxon>
        <taxon>Exophiala</taxon>
    </lineage>
</organism>
<name>A0A0D2B926_9EURO</name>
<keyword evidence="3" id="KW-0804">Transcription</keyword>
<dbReference type="GO" id="GO:0003677">
    <property type="term" value="F:DNA binding"/>
    <property type="evidence" value="ECO:0007669"/>
    <property type="project" value="UniProtKB-KW"/>
</dbReference>
<reference evidence="7 8" key="1">
    <citation type="submission" date="2015-01" db="EMBL/GenBank/DDBJ databases">
        <title>The Genome Sequence of Exophiala spinifera CBS89968.</title>
        <authorList>
            <consortium name="The Broad Institute Genomics Platform"/>
            <person name="Cuomo C."/>
            <person name="de Hoog S."/>
            <person name="Gorbushina A."/>
            <person name="Stielow B."/>
            <person name="Teixiera M."/>
            <person name="Abouelleil A."/>
            <person name="Chapman S.B."/>
            <person name="Priest M."/>
            <person name="Young S.K."/>
            <person name="Wortman J."/>
            <person name="Nusbaum C."/>
            <person name="Birren B."/>
        </authorList>
    </citation>
    <scope>NUCLEOTIDE SEQUENCE [LARGE SCALE GENOMIC DNA]</scope>
    <source>
        <strain evidence="7 8">CBS 89968</strain>
    </source>
</reference>
<dbReference type="PROSITE" id="PS00463">
    <property type="entry name" value="ZN2_CY6_FUNGAL_1"/>
    <property type="match status" value="1"/>
</dbReference>